<dbReference type="EMBL" id="QJKJ01017361">
    <property type="protein sequence ID" value="RDX58562.1"/>
    <property type="molecule type" value="Genomic_DNA"/>
</dbReference>
<dbReference type="Gene3D" id="3.30.70.270">
    <property type="match status" value="1"/>
</dbReference>
<dbReference type="SUPFAM" id="SSF56672">
    <property type="entry name" value="DNA/RNA polymerases"/>
    <property type="match status" value="1"/>
</dbReference>
<dbReference type="Proteomes" id="UP000257109">
    <property type="component" value="Unassembled WGS sequence"/>
</dbReference>
<evidence type="ECO:0000313" key="3">
    <source>
        <dbReference type="Proteomes" id="UP000257109"/>
    </source>
</evidence>
<evidence type="ECO:0000259" key="1">
    <source>
        <dbReference type="PROSITE" id="PS50878"/>
    </source>
</evidence>
<reference evidence="2" key="1">
    <citation type="submission" date="2018-05" db="EMBL/GenBank/DDBJ databases">
        <title>Draft genome of Mucuna pruriens seed.</title>
        <authorList>
            <person name="Nnadi N.E."/>
            <person name="Vos R."/>
            <person name="Hasami M.H."/>
            <person name="Devisetty U.K."/>
            <person name="Aguiy J.C."/>
        </authorList>
    </citation>
    <scope>NUCLEOTIDE SEQUENCE [LARGE SCALE GENOMIC DNA]</scope>
    <source>
        <strain evidence="2">JCA_2017</strain>
    </source>
</reference>
<comment type="caution">
    <text evidence="2">The sequence shown here is derived from an EMBL/GenBank/DDBJ whole genome shotgun (WGS) entry which is preliminary data.</text>
</comment>
<evidence type="ECO:0000313" key="2">
    <source>
        <dbReference type="EMBL" id="RDX58562.1"/>
    </source>
</evidence>
<name>A0A371E1A1_MUCPR</name>
<protein>
    <submittedName>
        <fullName evidence="2">Retrovirus-related Pol polyprotein from transposon 17.6</fullName>
    </submittedName>
</protein>
<dbReference type="InterPro" id="IPR000477">
    <property type="entry name" value="RT_dom"/>
</dbReference>
<dbReference type="Gene3D" id="3.10.10.10">
    <property type="entry name" value="HIV Type 1 Reverse Transcriptase, subunit A, domain 1"/>
    <property type="match status" value="1"/>
</dbReference>
<feature type="domain" description="Reverse transcriptase" evidence="1">
    <location>
        <begin position="1"/>
        <end position="117"/>
    </location>
</feature>
<accession>A0A371E1A1</accession>
<dbReference type="CDD" id="cd01647">
    <property type="entry name" value="RT_LTR"/>
    <property type="match status" value="1"/>
</dbReference>
<dbReference type="OrthoDB" id="542221at2759"/>
<dbReference type="PANTHER" id="PTHR24559:SF444">
    <property type="entry name" value="REVERSE TRANSCRIPTASE DOMAIN-CONTAINING PROTEIN"/>
    <property type="match status" value="1"/>
</dbReference>
<keyword evidence="3" id="KW-1185">Reference proteome</keyword>
<sequence>MDAYYGYNQILMHPLDKAKIAFITDDGSYYYKVMPLGLKDAGATYQRLMDRIFKDCIDHDLEVYVDDMVAKLATREQHYEKCSFGVQAGKFLGFMLTRRGIKVNLEKCEVVINMGTR</sequence>
<dbReference type="InterPro" id="IPR043128">
    <property type="entry name" value="Rev_trsase/Diguanyl_cyclase"/>
</dbReference>
<feature type="non-terminal residue" evidence="2">
    <location>
        <position position="1"/>
    </location>
</feature>
<dbReference type="PROSITE" id="PS50878">
    <property type="entry name" value="RT_POL"/>
    <property type="match status" value="1"/>
</dbReference>
<dbReference type="PANTHER" id="PTHR24559">
    <property type="entry name" value="TRANSPOSON TY3-I GAG-POL POLYPROTEIN"/>
    <property type="match status" value="1"/>
</dbReference>
<dbReference type="InterPro" id="IPR053134">
    <property type="entry name" value="RNA-dir_DNA_polymerase"/>
</dbReference>
<organism evidence="2 3">
    <name type="scientific">Mucuna pruriens</name>
    <name type="common">Velvet bean</name>
    <name type="synonym">Dolichos pruriens</name>
    <dbReference type="NCBI Taxonomy" id="157652"/>
    <lineage>
        <taxon>Eukaryota</taxon>
        <taxon>Viridiplantae</taxon>
        <taxon>Streptophyta</taxon>
        <taxon>Embryophyta</taxon>
        <taxon>Tracheophyta</taxon>
        <taxon>Spermatophyta</taxon>
        <taxon>Magnoliopsida</taxon>
        <taxon>eudicotyledons</taxon>
        <taxon>Gunneridae</taxon>
        <taxon>Pentapetalae</taxon>
        <taxon>rosids</taxon>
        <taxon>fabids</taxon>
        <taxon>Fabales</taxon>
        <taxon>Fabaceae</taxon>
        <taxon>Papilionoideae</taxon>
        <taxon>50 kb inversion clade</taxon>
        <taxon>NPAAA clade</taxon>
        <taxon>indigoferoid/millettioid clade</taxon>
        <taxon>Phaseoleae</taxon>
        <taxon>Mucuna</taxon>
    </lineage>
</organism>
<dbReference type="AlphaFoldDB" id="A0A371E1A1"/>
<dbReference type="Pfam" id="PF00078">
    <property type="entry name" value="RVT_1"/>
    <property type="match status" value="1"/>
</dbReference>
<dbReference type="InterPro" id="IPR043502">
    <property type="entry name" value="DNA/RNA_pol_sf"/>
</dbReference>
<gene>
    <name evidence="2" type="primary">pol</name>
    <name evidence="2" type="ORF">CR513_62112</name>
</gene>
<proteinExistence type="predicted"/>